<evidence type="ECO:0000313" key="4">
    <source>
        <dbReference type="Proteomes" id="UP000233524"/>
    </source>
</evidence>
<feature type="compositionally biased region" description="Basic and acidic residues" evidence="2">
    <location>
        <begin position="523"/>
        <end position="532"/>
    </location>
</feature>
<accession>A0A2N3NEC3</accession>
<dbReference type="VEuPathDB" id="FungiDB:jhhlp_002504"/>
<dbReference type="InParanoid" id="A0A2N3NEC3"/>
<keyword evidence="1" id="KW-0175">Coiled coil</keyword>
<proteinExistence type="predicted"/>
<dbReference type="EMBL" id="NLAX01000008">
    <property type="protein sequence ID" value="PKS10747.1"/>
    <property type="molecule type" value="Genomic_DNA"/>
</dbReference>
<dbReference type="GO" id="GO:0070941">
    <property type="term" value="P:eisosome assembly"/>
    <property type="evidence" value="ECO:0007669"/>
    <property type="project" value="TreeGrafter"/>
</dbReference>
<dbReference type="Proteomes" id="UP000233524">
    <property type="component" value="Unassembled WGS sequence"/>
</dbReference>
<reference evidence="3 4" key="1">
    <citation type="journal article" date="2017" name="G3 (Bethesda)">
        <title>First Draft Genome Sequence of the Pathogenic Fungus Lomentospora prolificans (Formerly Scedosporium prolificans).</title>
        <authorList>
            <person name="Luo R."/>
            <person name="Zimin A."/>
            <person name="Workman R."/>
            <person name="Fan Y."/>
            <person name="Pertea G."/>
            <person name="Grossman N."/>
            <person name="Wear M.P."/>
            <person name="Jia B."/>
            <person name="Miller H."/>
            <person name="Casadevall A."/>
            <person name="Timp W."/>
            <person name="Zhang S.X."/>
            <person name="Salzberg S.L."/>
        </authorList>
    </citation>
    <scope>NUCLEOTIDE SEQUENCE [LARGE SCALE GENOMIC DNA]</scope>
    <source>
        <strain evidence="3 4">JHH-5317</strain>
    </source>
</reference>
<name>A0A2N3NEC3_9PEZI</name>
<evidence type="ECO:0000256" key="1">
    <source>
        <dbReference type="SAM" id="Coils"/>
    </source>
</evidence>
<evidence type="ECO:0000256" key="2">
    <source>
        <dbReference type="SAM" id="MobiDB-lite"/>
    </source>
</evidence>
<feature type="region of interest" description="Disordered" evidence="2">
    <location>
        <begin position="397"/>
        <end position="452"/>
    </location>
</feature>
<dbReference type="OrthoDB" id="4070583at2759"/>
<feature type="region of interest" description="Disordered" evidence="2">
    <location>
        <begin position="484"/>
        <end position="569"/>
    </location>
</feature>
<feature type="compositionally biased region" description="Basic and acidic residues" evidence="2">
    <location>
        <begin position="558"/>
        <end position="569"/>
    </location>
</feature>
<feature type="compositionally biased region" description="Basic and acidic residues" evidence="2">
    <location>
        <begin position="317"/>
        <end position="333"/>
    </location>
</feature>
<protein>
    <submittedName>
        <fullName evidence="3">Uncharacterized protein</fullName>
    </submittedName>
</protein>
<evidence type="ECO:0000313" key="3">
    <source>
        <dbReference type="EMBL" id="PKS10747.1"/>
    </source>
</evidence>
<feature type="compositionally biased region" description="Polar residues" evidence="2">
    <location>
        <begin position="1"/>
        <end position="12"/>
    </location>
</feature>
<feature type="region of interest" description="Disordered" evidence="2">
    <location>
        <begin position="315"/>
        <end position="338"/>
    </location>
</feature>
<organism evidence="3 4">
    <name type="scientific">Lomentospora prolificans</name>
    <dbReference type="NCBI Taxonomy" id="41688"/>
    <lineage>
        <taxon>Eukaryota</taxon>
        <taxon>Fungi</taxon>
        <taxon>Dikarya</taxon>
        <taxon>Ascomycota</taxon>
        <taxon>Pezizomycotina</taxon>
        <taxon>Sordariomycetes</taxon>
        <taxon>Hypocreomycetidae</taxon>
        <taxon>Microascales</taxon>
        <taxon>Microascaceae</taxon>
        <taxon>Lomentospora</taxon>
    </lineage>
</organism>
<dbReference type="Pfam" id="PF12757">
    <property type="entry name" value="Eisosome1"/>
    <property type="match status" value="1"/>
</dbReference>
<dbReference type="InterPro" id="IPR024527">
    <property type="entry name" value="Eisosome1"/>
</dbReference>
<dbReference type="PANTHER" id="PTHR28298">
    <property type="entry name" value="EISOSOME PROTEIN 1"/>
    <property type="match status" value="1"/>
</dbReference>
<comment type="caution">
    <text evidence="3">The sequence shown here is derived from an EMBL/GenBank/DDBJ whole genome shotgun (WGS) entry which is preliminary data.</text>
</comment>
<feature type="compositionally biased region" description="Basic residues" evidence="2">
    <location>
        <begin position="110"/>
        <end position="123"/>
    </location>
</feature>
<keyword evidence="4" id="KW-1185">Reference proteome</keyword>
<feature type="region of interest" description="Disordered" evidence="2">
    <location>
        <begin position="94"/>
        <end position="128"/>
    </location>
</feature>
<feature type="region of interest" description="Disordered" evidence="2">
    <location>
        <begin position="46"/>
        <end position="70"/>
    </location>
</feature>
<feature type="coiled-coil region" evidence="1">
    <location>
        <begin position="245"/>
        <end position="281"/>
    </location>
</feature>
<gene>
    <name evidence="3" type="ORF">jhhlp_002504</name>
</gene>
<sequence length="569" mass="63667">MLDRSMYTSNPPVSVEVEEKRKADELHSSAVALARQVYLKQQKLTEQHAEGLDDDENIHSSGDLGHSGPMNLHEAAYELAQERLARLQEEFQRNREFRDRYNPNDSPTPPHHRAPRAFRLRHRSSSDGDLQMRKENRKLSAMTIFPSLQAKVDEEQRRKDREAVLATARRNVQSQLQGIDESIYDRTGKIHPSKLTEWNSRAYTVAQAKVASEMQPRGKRDVGGGMYVAQDQINVVAARNVQPLLKEIDERAENEQERQRMLKEEQAAKQLEAEKQKAHKREVKENYRKLKGIARYFKPSRLKVYATRLIRITESQKQNEKERRQVLKEEQREKRSRAKVLRKEDEEAALRDGIATLDNRILAGTEGGNPRTIEMFGGAQAEDSAIVPPSQTHALPPAVRDMDGITTPRSVSPVEGDSPGDGKEPTLSPGKVKNWIKAKLSRSRASSKTLDESEKGFIGGYAAKVRTPGGSTHSLVPASSMREMAVAGRDRQPAGDGRVTNGAVDDAAGAQLARESSVGSGGSDDRFVDARESQPPAALPPIDRRAVWTPPIGNSRIPGRDSRFREIID</sequence>
<dbReference type="STRING" id="41688.A0A2N3NEC3"/>
<dbReference type="AlphaFoldDB" id="A0A2N3NEC3"/>
<dbReference type="PANTHER" id="PTHR28298:SF1">
    <property type="entry name" value="EISOSOME PROTEIN 1"/>
    <property type="match status" value="1"/>
</dbReference>
<feature type="region of interest" description="Disordered" evidence="2">
    <location>
        <begin position="1"/>
        <end position="21"/>
    </location>
</feature>